<evidence type="ECO:0000259" key="1">
    <source>
        <dbReference type="Pfam" id="PF01521"/>
    </source>
</evidence>
<feature type="domain" description="Core" evidence="1">
    <location>
        <begin position="1"/>
        <end position="100"/>
    </location>
</feature>
<dbReference type="RefSeq" id="WP_173658004.1">
    <property type="nucleotide sequence ID" value="NZ_JAOUSE010000029.1"/>
</dbReference>
<reference evidence="2 3" key="1">
    <citation type="submission" date="2022-10" db="EMBL/GenBank/DDBJ databases">
        <title>Description of Fervidibacillus gen. nov. in the family Fervidibacillaceae fam. nov. with two species, Fervidibacillus albus sp. nov., and Fervidibacillus halotolerans sp. nov., isolated from tidal flat sediments.</title>
        <authorList>
            <person name="Kwon K.K."/>
            <person name="Yang S.-H."/>
        </authorList>
    </citation>
    <scope>NUCLEOTIDE SEQUENCE [LARGE SCALE GENOMIC DNA]</scope>
    <source>
        <strain evidence="2 3">DSM 23332</strain>
    </source>
</reference>
<dbReference type="Gene3D" id="2.60.300.12">
    <property type="entry name" value="HesB-like domain"/>
    <property type="match status" value="1"/>
</dbReference>
<organism evidence="2 3">
    <name type="scientific">Pallidibacillus thermolactis</name>
    <dbReference type="NCBI Taxonomy" id="251051"/>
    <lineage>
        <taxon>Bacteria</taxon>
        <taxon>Bacillati</taxon>
        <taxon>Bacillota</taxon>
        <taxon>Bacilli</taxon>
        <taxon>Bacillales</taxon>
        <taxon>Bacillaceae</taxon>
        <taxon>Pallidibacillus</taxon>
    </lineage>
</organism>
<gene>
    <name evidence="2" type="ORF">OEV82_09990</name>
</gene>
<evidence type="ECO:0000313" key="2">
    <source>
        <dbReference type="EMBL" id="MCU9594766.1"/>
    </source>
</evidence>
<accession>A0ABT2WIF7</accession>
<dbReference type="Pfam" id="PF01521">
    <property type="entry name" value="Fe-S_biosyn"/>
    <property type="match status" value="1"/>
</dbReference>
<dbReference type="InterPro" id="IPR035903">
    <property type="entry name" value="HesB-like_dom_sf"/>
</dbReference>
<name>A0ABT2WIF7_9BACI</name>
<proteinExistence type="predicted"/>
<dbReference type="EMBL" id="JAOUSE010000029">
    <property type="protein sequence ID" value="MCU9594766.1"/>
    <property type="molecule type" value="Genomic_DNA"/>
</dbReference>
<dbReference type="SUPFAM" id="SSF89360">
    <property type="entry name" value="HesB-like domain"/>
    <property type="match status" value="1"/>
</dbReference>
<sequence length="103" mass="11996">MEIVLREDAKTQLSNIKFKENEGIRITTEQENSCSLFVDYTLFKDKQKDNDTVIVTEGIPFIISESTKEILPEKVYLNFVNPTGYKLYTDEEILKANMRLKLN</sequence>
<dbReference type="InterPro" id="IPR000361">
    <property type="entry name" value="ATAP_core_dom"/>
</dbReference>
<dbReference type="Proteomes" id="UP001208656">
    <property type="component" value="Unassembled WGS sequence"/>
</dbReference>
<keyword evidence="3" id="KW-1185">Reference proteome</keyword>
<evidence type="ECO:0000313" key="3">
    <source>
        <dbReference type="Proteomes" id="UP001208656"/>
    </source>
</evidence>
<comment type="caution">
    <text evidence="2">The sequence shown here is derived from an EMBL/GenBank/DDBJ whole genome shotgun (WGS) entry which is preliminary data.</text>
</comment>
<protein>
    <submittedName>
        <fullName evidence="2">Iron-sulfur cluster biosynthesis family protein</fullName>
    </submittedName>
</protein>